<evidence type="ECO:0000313" key="6">
    <source>
        <dbReference type="EMBL" id="CAB4170034.1"/>
    </source>
</evidence>
<dbReference type="InterPro" id="IPR012334">
    <property type="entry name" value="Pectin_lyas_fold"/>
</dbReference>
<keyword evidence="6" id="KW-0456">Lyase</keyword>
<dbReference type="InterPro" id="IPR024535">
    <property type="entry name" value="RHGA/B-epi-like_pectate_lyase"/>
</dbReference>
<evidence type="ECO:0000256" key="1">
    <source>
        <dbReference type="ARBA" id="ARBA00004328"/>
    </source>
</evidence>
<dbReference type="GO" id="GO:0019058">
    <property type="term" value="P:viral life cycle"/>
    <property type="evidence" value="ECO:0007669"/>
    <property type="project" value="UniProtKB-ARBA"/>
</dbReference>
<organism evidence="6">
    <name type="scientific">uncultured Caudovirales phage</name>
    <dbReference type="NCBI Taxonomy" id="2100421"/>
    <lineage>
        <taxon>Viruses</taxon>
        <taxon>Duplodnaviria</taxon>
        <taxon>Heunggongvirae</taxon>
        <taxon>Uroviricota</taxon>
        <taxon>Caudoviricetes</taxon>
        <taxon>Peduoviridae</taxon>
        <taxon>Maltschvirus</taxon>
        <taxon>Maltschvirus maltsch</taxon>
    </lineage>
</organism>
<comment type="subcellular location">
    <subcellularLocation>
        <location evidence="1">Virion</location>
    </subcellularLocation>
</comment>
<evidence type="ECO:0000259" key="3">
    <source>
        <dbReference type="Pfam" id="PF12708"/>
    </source>
</evidence>
<sequence>MSESKTFTSGTLINSGWLNAVDATTYEALGDGSLNPPTTRTQVTTNIQSLATGTGAVARSVQSKLNDFVSVKDFGATGNGTTNDTVAIQAAMLSTSTAGKRLFFPAGIYLVTDSLIMCQYTNIYGEYNYQGWNDSTNNRSTIIQFTPTSAKSLFVASTSNGTSDGFVSDISISDMCLFGDNTANSQSAIYASQVIYSAFKNLKIWNFQTGVRCAQTINNRFENLNIGYCTTACVTYNESTPTTDVWEQCTFNKSPIGVDTSDNVAIGIRFNNCLFEDLTTYGVNLSKGCSSWAFTNCYSENVPSSNLAYGSMFHIGFDGTAVGVVSSLDIIGGVYQGSSVYASTAGTWLNVDESYSVKVVAPHILNIGTIVRTTANTVANAITFLGNSIQGTGAFYSGPTGKLTGIYSQYELNNGEGNIVILRGRDVVVDQAYFTNATYNAVTVAALPVVSSVGAGAAAFVNNASLNTFGSVAVTSSTALASVVITGTAGQFSCTAATLQIGMQLNISGTFGGTGSITGYTNPKSYYVIATNGTTTFTLSATAGGAAITTTVGTPTGLTYLIGYMVPVYSDGMSWRIG</sequence>
<evidence type="ECO:0000313" key="8">
    <source>
        <dbReference type="EMBL" id="CAB4198259.1"/>
    </source>
</evidence>
<dbReference type="SUPFAM" id="SSF51126">
    <property type="entry name" value="Pectin lyase-like"/>
    <property type="match status" value="1"/>
</dbReference>
<evidence type="ECO:0000256" key="2">
    <source>
        <dbReference type="ARBA" id="ARBA00022844"/>
    </source>
</evidence>
<dbReference type="EMBL" id="LR796533">
    <property type="protein sequence ID" value="CAB4150037.1"/>
    <property type="molecule type" value="Genomic_DNA"/>
</dbReference>
<evidence type="ECO:0000313" key="5">
    <source>
        <dbReference type="EMBL" id="CAB4150037.1"/>
    </source>
</evidence>
<evidence type="ECO:0000313" key="9">
    <source>
        <dbReference type="EMBL" id="CAB4210910.1"/>
    </source>
</evidence>
<dbReference type="EMBL" id="LR797261">
    <property type="protein sequence ID" value="CAB4198259.1"/>
    <property type="molecule type" value="Genomic_DNA"/>
</dbReference>
<dbReference type="Gene3D" id="2.160.20.10">
    <property type="entry name" value="Single-stranded right-handed beta-helix, Pectin lyase-like"/>
    <property type="match status" value="1"/>
</dbReference>
<evidence type="ECO:0000313" key="4">
    <source>
        <dbReference type="EMBL" id="CAB4135412.1"/>
    </source>
</evidence>
<name>A0A6J5PR69_9CAUD</name>
<dbReference type="EMBL" id="LR797373">
    <property type="protein sequence ID" value="CAB4210910.1"/>
    <property type="molecule type" value="Genomic_DNA"/>
</dbReference>
<dbReference type="InterPro" id="IPR011050">
    <property type="entry name" value="Pectin_lyase_fold/virulence"/>
</dbReference>
<dbReference type="GO" id="GO:0016829">
    <property type="term" value="F:lyase activity"/>
    <property type="evidence" value="ECO:0007669"/>
    <property type="project" value="UniProtKB-KW"/>
</dbReference>
<dbReference type="EMBL" id="LR797044">
    <property type="protein sequence ID" value="CAB4182500.1"/>
    <property type="molecule type" value="Genomic_DNA"/>
</dbReference>
<keyword evidence="2" id="KW-0946">Virion</keyword>
<evidence type="ECO:0000313" key="7">
    <source>
        <dbReference type="EMBL" id="CAB4182500.1"/>
    </source>
</evidence>
<proteinExistence type="predicted"/>
<dbReference type="Pfam" id="PF12708">
    <property type="entry name" value="Pect-lyase_RHGA_epim"/>
    <property type="match status" value="1"/>
</dbReference>
<dbReference type="EMBL" id="LR796855">
    <property type="protein sequence ID" value="CAB4170034.1"/>
    <property type="molecule type" value="Genomic_DNA"/>
</dbReference>
<dbReference type="GO" id="GO:0044423">
    <property type="term" value="C:virion component"/>
    <property type="evidence" value="ECO:0007669"/>
    <property type="project" value="UniProtKB-KW"/>
</dbReference>
<dbReference type="GO" id="GO:0051701">
    <property type="term" value="P:biological process involved in interaction with host"/>
    <property type="evidence" value="ECO:0007669"/>
    <property type="project" value="UniProtKB-ARBA"/>
</dbReference>
<gene>
    <name evidence="7" type="ORF">UFOVP1078_8</name>
    <name evidence="8" type="ORF">UFOVP1317_61</name>
    <name evidence="9" type="ORF">UFOVP1429_56</name>
    <name evidence="4" type="ORF">UFOVP289_19</name>
    <name evidence="5" type="ORF">UFOVP547_28</name>
    <name evidence="6" type="ORF">UFOVP900_41</name>
</gene>
<dbReference type="EMBL" id="LR796302">
    <property type="protein sequence ID" value="CAB4135412.1"/>
    <property type="molecule type" value="Genomic_DNA"/>
</dbReference>
<reference evidence="6" key="1">
    <citation type="submission" date="2020-05" db="EMBL/GenBank/DDBJ databases">
        <authorList>
            <person name="Chiriac C."/>
            <person name="Salcher M."/>
            <person name="Ghai R."/>
            <person name="Kavagutti S V."/>
        </authorList>
    </citation>
    <scope>NUCLEOTIDE SEQUENCE</scope>
</reference>
<protein>
    <submittedName>
        <fullName evidence="6">Pectate lyase superfamily protein</fullName>
    </submittedName>
</protein>
<feature type="domain" description="Rhamnogalacturonase A/B/Epimerase-like pectate lyase" evidence="3">
    <location>
        <begin position="68"/>
        <end position="301"/>
    </location>
</feature>
<accession>A0A6J5PR69</accession>